<organism evidence="3 4">
    <name type="scientific">Glarea lozoyensis (strain ATCC 20868 / MF5171)</name>
    <dbReference type="NCBI Taxonomy" id="1116229"/>
    <lineage>
        <taxon>Eukaryota</taxon>
        <taxon>Fungi</taxon>
        <taxon>Dikarya</taxon>
        <taxon>Ascomycota</taxon>
        <taxon>Pezizomycotina</taxon>
        <taxon>Leotiomycetes</taxon>
        <taxon>Helotiales</taxon>
        <taxon>Helotiaceae</taxon>
        <taxon>Glarea</taxon>
    </lineage>
</organism>
<keyword evidence="1" id="KW-0812">Transmembrane</keyword>
<dbReference type="KEGG" id="glz:GLAREA_06279"/>
<dbReference type="RefSeq" id="XP_008079884.1">
    <property type="nucleotide sequence ID" value="XM_008081693.1"/>
</dbReference>
<dbReference type="OMA" id="WGDAHPR"/>
<dbReference type="AlphaFoldDB" id="S3D494"/>
<dbReference type="GeneID" id="19465333"/>
<evidence type="ECO:0000313" key="4">
    <source>
        <dbReference type="Proteomes" id="UP000016922"/>
    </source>
</evidence>
<dbReference type="STRING" id="1116229.S3D494"/>
<dbReference type="HOGENOM" id="CLU_1826428_0_0_1"/>
<dbReference type="Pfam" id="PF01693">
    <property type="entry name" value="Cauli_VI"/>
    <property type="match status" value="2"/>
</dbReference>
<protein>
    <recommendedName>
        <fullName evidence="2">Ribonuclease H1 N-terminal domain-containing protein</fullName>
    </recommendedName>
</protein>
<dbReference type="OrthoDB" id="407198at2759"/>
<accession>S3D494</accession>
<keyword evidence="1" id="KW-1133">Transmembrane helix</keyword>
<proteinExistence type="predicted"/>
<evidence type="ECO:0000259" key="2">
    <source>
        <dbReference type="Pfam" id="PF01693"/>
    </source>
</evidence>
<gene>
    <name evidence="3" type="ORF">GLAREA_06279</name>
</gene>
<dbReference type="InterPro" id="IPR037056">
    <property type="entry name" value="RNase_H1_N_sf"/>
</dbReference>
<dbReference type="SUPFAM" id="SSF55658">
    <property type="entry name" value="L9 N-domain-like"/>
    <property type="match status" value="2"/>
</dbReference>
<keyword evidence="1" id="KW-0472">Membrane</keyword>
<dbReference type="Proteomes" id="UP000016922">
    <property type="component" value="Unassembled WGS sequence"/>
</dbReference>
<evidence type="ECO:0000313" key="3">
    <source>
        <dbReference type="EMBL" id="EPE33267.1"/>
    </source>
</evidence>
<dbReference type="InterPro" id="IPR009027">
    <property type="entry name" value="Ribosomal_bL9/RNase_H1_N"/>
</dbReference>
<feature type="domain" description="Ribonuclease H1 N-terminal" evidence="2">
    <location>
        <begin position="78"/>
        <end position="121"/>
    </location>
</feature>
<dbReference type="Gene3D" id="3.40.970.10">
    <property type="entry name" value="Ribonuclease H1, N-terminal domain"/>
    <property type="match status" value="2"/>
</dbReference>
<keyword evidence="4" id="KW-1185">Reference proteome</keyword>
<dbReference type="EMBL" id="KE145358">
    <property type="protein sequence ID" value="EPE33267.1"/>
    <property type="molecule type" value="Genomic_DNA"/>
</dbReference>
<reference evidence="3 4" key="1">
    <citation type="journal article" date="2013" name="BMC Genomics">
        <title>Genomics-driven discovery of the pneumocandin biosynthetic gene cluster in the fungus Glarea lozoyensis.</title>
        <authorList>
            <person name="Chen L."/>
            <person name="Yue Q."/>
            <person name="Zhang X."/>
            <person name="Xiang M."/>
            <person name="Wang C."/>
            <person name="Li S."/>
            <person name="Che Y."/>
            <person name="Ortiz-Lopez F.J."/>
            <person name="Bills G.F."/>
            <person name="Liu X."/>
            <person name="An Z."/>
        </authorList>
    </citation>
    <scope>NUCLEOTIDE SEQUENCE [LARGE SCALE GENOMIC DNA]</scope>
    <source>
        <strain evidence="4">ATCC 20868 / MF5171</strain>
    </source>
</reference>
<feature type="domain" description="Ribonuclease H1 N-terminal" evidence="2">
    <location>
        <begin position="6"/>
        <end position="49"/>
    </location>
</feature>
<dbReference type="InterPro" id="IPR011320">
    <property type="entry name" value="RNase_H1_N"/>
</dbReference>
<feature type="transmembrane region" description="Helical" evidence="1">
    <location>
        <begin position="6"/>
        <end position="25"/>
    </location>
</feature>
<evidence type="ECO:0000256" key="1">
    <source>
        <dbReference type="SAM" id="Phobius"/>
    </source>
</evidence>
<sequence length="155" mass="17329">MAKKNYYAVLCGYIAPAICTSWGIAQPLVSGYSGSVYKGFKTLDEAIEFMEAEGHLNHLFFRGSEEGERAPAKGDPRYFAVANGEHVGIYDYYESGAQNEIKNYSHACHKAFRSRHEAEGFIKEYQTTAELVVSSRQDEDNARTLDVLMGGLRLE</sequence>
<name>S3D494_GLAL2</name>